<accession>A0A4C1TA82</accession>
<reference evidence="1 2" key="1">
    <citation type="journal article" date="2019" name="Commun. Biol.">
        <title>The bagworm genome reveals a unique fibroin gene that provides high tensile strength.</title>
        <authorList>
            <person name="Kono N."/>
            <person name="Nakamura H."/>
            <person name="Ohtoshi R."/>
            <person name="Tomita M."/>
            <person name="Numata K."/>
            <person name="Arakawa K."/>
        </authorList>
    </citation>
    <scope>NUCLEOTIDE SEQUENCE [LARGE SCALE GENOMIC DNA]</scope>
</reference>
<dbReference type="EMBL" id="BGZK01000040">
    <property type="protein sequence ID" value="GBP10388.1"/>
    <property type="molecule type" value="Genomic_DNA"/>
</dbReference>
<keyword evidence="2" id="KW-1185">Reference proteome</keyword>
<dbReference type="AlphaFoldDB" id="A0A4C1TA82"/>
<sequence length="130" mass="14596">MELLSMSVQNGVDSFCPDISYTKLFNLSVQDFDDPKRDQVTYFQHWPATFTKSSGYRVGRRHRATTTRAWWSLENLSVTAKLYALIPALLSLELNDSAIYIGSSTSSAHFSVLDFLSRIKNPSEALSVAP</sequence>
<name>A0A4C1TA82_EUMVA</name>
<evidence type="ECO:0000313" key="2">
    <source>
        <dbReference type="Proteomes" id="UP000299102"/>
    </source>
</evidence>
<evidence type="ECO:0000313" key="1">
    <source>
        <dbReference type="EMBL" id="GBP10388.1"/>
    </source>
</evidence>
<protein>
    <submittedName>
        <fullName evidence="1">Uncharacterized protein</fullName>
    </submittedName>
</protein>
<organism evidence="1 2">
    <name type="scientific">Eumeta variegata</name>
    <name type="common">Bagworm moth</name>
    <name type="synonym">Eumeta japonica</name>
    <dbReference type="NCBI Taxonomy" id="151549"/>
    <lineage>
        <taxon>Eukaryota</taxon>
        <taxon>Metazoa</taxon>
        <taxon>Ecdysozoa</taxon>
        <taxon>Arthropoda</taxon>
        <taxon>Hexapoda</taxon>
        <taxon>Insecta</taxon>
        <taxon>Pterygota</taxon>
        <taxon>Neoptera</taxon>
        <taxon>Endopterygota</taxon>
        <taxon>Lepidoptera</taxon>
        <taxon>Glossata</taxon>
        <taxon>Ditrysia</taxon>
        <taxon>Tineoidea</taxon>
        <taxon>Psychidae</taxon>
        <taxon>Oiketicinae</taxon>
        <taxon>Eumeta</taxon>
    </lineage>
</organism>
<dbReference type="Proteomes" id="UP000299102">
    <property type="component" value="Unassembled WGS sequence"/>
</dbReference>
<comment type="caution">
    <text evidence="1">The sequence shown here is derived from an EMBL/GenBank/DDBJ whole genome shotgun (WGS) entry which is preliminary data.</text>
</comment>
<proteinExistence type="predicted"/>
<gene>
    <name evidence="1" type="ORF">EVAR_5698_1</name>
</gene>